<protein>
    <submittedName>
        <fullName evidence="5">NUDIX hydrolase</fullName>
    </submittedName>
</protein>
<gene>
    <name evidence="5" type="ORF">CJ305_03530</name>
</gene>
<dbReference type="PROSITE" id="PS51462">
    <property type="entry name" value="NUDIX"/>
    <property type="match status" value="1"/>
</dbReference>
<comment type="cofactor">
    <cofactor evidence="1">
        <name>Mg(2+)</name>
        <dbReference type="ChEBI" id="CHEBI:18420"/>
    </cofactor>
</comment>
<organism evidence="5 6">
    <name type="scientific">Leeuwenhoekiella nanhaiensis</name>
    <dbReference type="NCBI Taxonomy" id="1655491"/>
    <lineage>
        <taxon>Bacteria</taxon>
        <taxon>Pseudomonadati</taxon>
        <taxon>Bacteroidota</taxon>
        <taxon>Flavobacteriia</taxon>
        <taxon>Flavobacteriales</taxon>
        <taxon>Flavobacteriaceae</taxon>
        <taxon>Leeuwenhoekiella</taxon>
    </lineage>
</organism>
<dbReference type="Pfam" id="PF00293">
    <property type="entry name" value="NUDIX"/>
    <property type="match status" value="1"/>
</dbReference>
<evidence type="ECO:0000256" key="2">
    <source>
        <dbReference type="ARBA" id="ARBA00022801"/>
    </source>
</evidence>
<feature type="domain" description="Nudix hydrolase" evidence="4">
    <location>
        <begin position="70"/>
        <end position="199"/>
    </location>
</feature>
<evidence type="ECO:0000313" key="6">
    <source>
        <dbReference type="Proteomes" id="UP000229433"/>
    </source>
</evidence>
<keyword evidence="6" id="KW-1185">Reference proteome</keyword>
<dbReference type="PANTHER" id="PTHR43046:SF14">
    <property type="entry name" value="MUTT_NUDIX FAMILY PROTEIN"/>
    <property type="match status" value="1"/>
</dbReference>
<evidence type="ECO:0000256" key="3">
    <source>
        <dbReference type="RuleBase" id="RU003476"/>
    </source>
</evidence>
<dbReference type="Gene3D" id="3.90.79.10">
    <property type="entry name" value="Nucleoside Triphosphate Pyrophosphohydrolase"/>
    <property type="match status" value="1"/>
</dbReference>
<dbReference type="InterPro" id="IPR000086">
    <property type="entry name" value="NUDIX_hydrolase_dom"/>
</dbReference>
<dbReference type="PROSITE" id="PS00893">
    <property type="entry name" value="NUDIX_BOX"/>
    <property type="match status" value="1"/>
</dbReference>
<dbReference type="PANTHER" id="PTHR43046">
    <property type="entry name" value="GDP-MANNOSE MANNOSYL HYDROLASE"/>
    <property type="match status" value="1"/>
</dbReference>
<sequence length="210" mass="24643">MVQMYKVFVNEVPIILSTEKYIGENYTSIPIKRAKIKRIIKQVNRGQLTHINLYHQNHKKLLKHLKKKLPLVVAGGGLVYNQNSEILFIKRNGKWDLPKGKLEKKETIQQCALREVEEETGCKDLVLGDLITVTYHIFKRNGKFKLKETYWYRMTSDYTGVLEPQPSEGIKKVRWKNFEKTQKALTKSYENIKLLFPKEYLIPNPKDHVA</sequence>
<dbReference type="InterPro" id="IPR015797">
    <property type="entry name" value="NUDIX_hydrolase-like_dom_sf"/>
</dbReference>
<reference evidence="5 6" key="1">
    <citation type="submission" date="2017-08" db="EMBL/GenBank/DDBJ databases">
        <title>The whole genome shortgun sequences of strain Leeuwenhoekiella nanhaiensis G18 from the South China Sea.</title>
        <authorList>
            <person name="Liu Q."/>
        </authorList>
    </citation>
    <scope>NUCLEOTIDE SEQUENCE [LARGE SCALE GENOMIC DNA]</scope>
    <source>
        <strain evidence="5 6">G18</strain>
    </source>
</reference>
<dbReference type="SUPFAM" id="SSF55811">
    <property type="entry name" value="Nudix"/>
    <property type="match status" value="1"/>
</dbReference>
<dbReference type="GO" id="GO:0016787">
    <property type="term" value="F:hydrolase activity"/>
    <property type="evidence" value="ECO:0007669"/>
    <property type="project" value="UniProtKB-KW"/>
</dbReference>
<dbReference type="EMBL" id="NQXA01000001">
    <property type="protein sequence ID" value="PHQ31298.1"/>
    <property type="molecule type" value="Genomic_DNA"/>
</dbReference>
<dbReference type="CDD" id="cd03673">
    <property type="entry name" value="NUDIX_Ap6A_hydrolase"/>
    <property type="match status" value="1"/>
</dbReference>
<proteinExistence type="inferred from homology"/>
<accession>A0A2G1VWY4</accession>
<comment type="similarity">
    <text evidence="3">Belongs to the Nudix hydrolase family.</text>
</comment>
<dbReference type="InterPro" id="IPR020084">
    <property type="entry name" value="NUDIX_hydrolase_CS"/>
</dbReference>
<evidence type="ECO:0000256" key="1">
    <source>
        <dbReference type="ARBA" id="ARBA00001946"/>
    </source>
</evidence>
<comment type="caution">
    <text evidence="5">The sequence shown here is derived from an EMBL/GenBank/DDBJ whole genome shotgun (WGS) entry which is preliminary data.</text>
</comment>
<name>A0A2G1VWY4_9FLAO</name>
<dbReference type="OrthoDB" id="9816289at2"/>
<evidence type="ECO:0000259" key="4">
    <source>
        <dbReference type="PROSITE" id="PS51462"/>
    </source>
</evidence>
<dbReference type="AlphaFoldDB" id="A0A2G1VWY4"/>
<dbReference type="Proteomes" id="UP000229433">
    <property type="component" value="Unassembled WGS sequence"/>
</dbReference>
<keyword evidence="2 3" id="KW-0378">Hydrolase</keyword>
<evidence type="ECO:0000313" key="5">
    <source>
        <dbReference type="EMBL" id="PHQ31298.1"/>
    </source>
</evidence>
<dbReference type="PRINTS" id="PR00502">
    <property type="entry name" value="NUDIXFAMILY"/>
</dbReference>
<dbReference type="InterPro" id="IPR020476">
    <property type="entry name" value="Nudix_hydrolase"/>
</dbReference>